<evidence type="ECO:0000256" key="1">
    <source>
        <dbReference type="ARBA" id="ARBA00004123"/>
    </source>
</evidence>
<dbReference type="Pfam" id="PF05712">
    <property type="entry name" value="MRG"/>
    <property type="match status" value="1"/>
</dbReference>
<dbReference type="InterPro" id="IPR038217">
    <property type="entry name" value="MRG_C_sf"/>
</dbReference>
<dbReference type="InterPro" id="IPR008676">
    <property type="entry name" value="MRG"/>
</dbReference>
<evidence type="ECO:0000259" key="6">
    <source>
        <dbReference type="Pfam" id="PF05712"/>
    </source>
</evidence>
<evidence type="ECO:0000256" key="2">
    <source>
        <dbReference type="ARBA" id="ARBA00022853"/>
    </source>
</evidence>
<dbReference type="PANTHER" id="PTHR10880">
    <property type="entry name" value="MORTALITY FACTOR 4-LIKE PROTEIN"/>
    <property type="match status" value="1"/>
</dbReference>
<dbReference type="GO" id="GO:0006355">
    <property type="term" value="P:regulation of DNA-templated transcription"/>
    <property type="evidence" value="ECO:0007669"/>
    <property type="project" value="InterPro"/>
</dbReference>
<dbReference type="GO" id="GO:0005634">
    <property type="term" value="C:nucleus"/>
    <property type="evidence" value="ECO:0007669"/>
    <property type="project" value="UniProtKB-SubCell"/>
</dbReference>
<protein>
    <recommendedName>
        <fullName evidence="6">MRG domain-containing protein</fullName>
    </recommendedName>
</protein>
<dbReference type="EMBL" id="AFBI03000044">
    <property type="protein sequence ID" value="EJW03145.1"/>
    <property type="molecule type" value="Genomic_DNA"/>
</dbReference>
<feature type="domain" description="MRG" evidence="6">
    <location>
        <begin position="64"/>
        <end position="185"/>
    </location>
</feature>
<reference evidence="7 8" key="1">
    <citation type="submission" date="2011-08" db="EMBL/GenBank/DDBJ databases">
        <authorList>
            <person name="Liu Z.J."/>
            <person name="Shi F.L."/>
            <person name="Lu J.Q."/>
            <person name="Li M."/>
            <person name="Wang Z.L."/>
        </authorList>
    </citation>
    <scope>NUCLEOTIDE SEQUENCE [LARGE SCALE GENOMIC DNA]</scope>
    <source>
        <strain evidence="7 8">USNM 41457</strain>
    </source>
</reference>
<keyword evidence="5" id="KW-0539">Nucleus</keyword>
<dbReference type="GO" id="GO:0035267">
    <property type="term" value="C:NuA4 histone acetyltransferase complex"/>
    <property type="evidence" value="ECO:0007669"/>
    <property type="project" value="TreeGrafter"/>
</dbReference>
<evidence type="ECO:0000313" key="7">
    <source>
        <dbReference type="EMBL" id="EJW03145.1"/>
    </source>
</evidence>
<keyword evidence="2" id="KW-0156">Chromatin regulator</keyword>
<evidence type="ECO:0000256" key="5">
    <source>
        <dbReference type="ARBA" id="ARBA00023242"/>
    </source>
</evidence>
<keyword evidence="8" id="KW-1185">Reference proteome</keyword>
<accession>J9DKN0</accession>
<evidence type="ECO:0000313" key="8">
    <source>
        <dbReference type="Proteomes" id="UP000003163"/>
    </source>
</evidence>
<keyword evidence="3" id="KW-0805">Transcription regulation</keyword>
<dbReference type="PROSITE" id="PS51640">
    <property type="entry name" value="MRG"/>
    <property type="match status" value="1"/>
</dbReference>
<name>J9DKN0_EDHAE</name>
<proteinExistence type="predicted"/>
<dbReference type="AlphaFoldDB" id="J9DKN0"/>
<dbReference type="VEuPathDB" id="MicrosporidiaDB:EDEG_02483"/>
<dbReference type="InterPro" id="IPR026541">
    <property type="entry name" value="MRG_dom"/>
</dbReference>
<dbReference type="InParanoid" id="J9DKN0"/>
<sequence>MQKKFSVNNFILTKIDDEWTECRVVEIQSPEKHSTKFFMLHIINQNRIYPEVVPETSIHHSTTENQKKYRFNQKKIDIQIFGEIIEYMKNDKEKNKNGFVVSLPAKIPLKQIISDFCSHLSTNSSAIHEDEVAEINDGFLHTFNSCLKSNLLYENEIEQYDSVIRDSDTKPSEIYGLEHLLRVIYFIIYDNKEESDIINEICLYLCDFLTFNFKKYASESLYITNKL</sequence>
<dbReference type="STRING" id="1003232.J9DKN0"/>
<reference evidence="8" key="2">
    <citation type="submission" date="2015-07" db="EMBL/GenBank/DDBJ databases">
        <title>Contrasting host-pathogen interactions and genome evolution in two generalist and specialist microsporidian pathogens of mosquitoes.</title>
        <authorList>
            <consortium name="The Broad Institute Genomics Platform"/>
            <consortium name="The Broad Institute Genome Sequencing Center for Infectious Disease"/>
            <person name="Cuomo C.A."/>
            <person name="Sanscrainte N.D."/>
            <person name="Goldberg J.M."/>
            <person name="Heiman D."/>
            <person name="Young S."/>
            <person name="Zeng Q."/>
            <person name="Becnel J.J."/>
            <person name="Birren B.W."/>
        </authorList>
    </citation>
    <scope>NUCLEOTIDE SEQUENCE [LARGE SCALE GENOMIC DNA]</scope>
    <source>
        <strain evidence="8">USNM 41457</strain>
    </source>
</reference>
<gene>
    <name evidence="7" type="ORF">EDEG_02483</name>
</gene>
<organism evidence="7 8">
    <name type="scientific">Edhazardia aedis (strain USNM 41457)</name>
    <name type="common">Microsporidian parasite</name>
    <dbReference type="NCBI Taxonomy" id="1003232"/>
    <lineage>
        <taxon>Eukaryota</taxon>
        <taxon>Fungi</taxon>
        <taxon>Fungi incertae sedis</taxon>
        <taxon>Microsporidia</taxon>
        <taxon>Edhazardia</taxon>
    </lineage>
</organism>
<dbReference type="Gene3D" id="1.10.274.30">
    <property type="entry name" value="MRG domain"/>
    <property type="match status" value="1"/>
</dbReference>
<evidence type="ECO:0000256" key="3">
    <source>
        <dbReference type="ARBA" id="ARBA00023015"/>
    </source>
</evidence>
<comment type="subcellular location">
    <subcellularLocation>
        <location evidence="1">Nucleus</location>
    </subcellularLocation>
</comment>
<dbReference type="PANTHER" id="PTHR10880:SF48">
    <property type="entry name" value="MORTALITY FACTOR 4 LIKE 2"/>
    <property type="match status" value="1"/>
</dbReference>
<dbReference type="GO" id="GO:0006325">
    <property type="term" value="P:chromatin organization"/>
    <property type="evidence" value="ECO:0007669"/>
    <property type="project" value="UniProtKB-KW"/>
</dbReference>
<dbReference type="HOGENOM" id="CLU_1005340_0_0_1"/>
<evidence type="ECO:0000256" key="4">
    <source>
        <dbReference type="ARBA" id="ARBA00023163"/>
    </source>
</evidence>
<dbReference type="Proteomes" id="UP000003163">
    <property type="component" value="Unassembled WGS sequence"/>
</dbReference>
<dbReference type="OrthoDB" id="124855at2759"/>
<keyword evidence="4" id="KW-0804">Transcription</keyword>
<comment type="caution">
    <text evidence="7">The sequence shown here is derived from an EMBL/GenBank/DDBJ whole genome shotgun (WGS) entry which is preliminary data.</text>
</comment>